<reference evidence="3 4" key="1">
    <citation type="submission" date="2014-04" db="EMBL/GenBank/DDBJ databases">
        <title>Evolutionary Origins and Diversification of the Mycorrhizal Mutualists.</title>
        <authorList>
            <consortium name="DOE Joint Genome Institute"/>
            <consortium name="Mycorrhizal Genomics Consortium"/>
            <person name="Kohler A."/>
            <person name="Kuo A."/>
            <person name="Nagy L.G."/>
            <person name="Floudas D."/>
            <person name="Copeland A."/>
            <person name="Barry K.W."/>
            <person name="Cichocki N."/>
            <person name="Veneault-Fourrey C."/>
            <person name="LaButti K."/>
            <person name="Lindquist E.A."/>
            <person name="Lipzen A."/>
            <person name="Lundell T."/>
            <person name="Morin E."/>
            <person name="Murat C."/>
            <person name="Riley R."/>
            <person name="Ohm R."/>
            <person name="Sun H."/>
            <person name="Tunlid A."/>
            <person name="Henrissat B."/>
            <person name="Grigoriev I.V."/>
            <person name="Hibbett D.S."/>
            <person name="Martin F."/>
        </authorList>
    </citation>
    <scope>NUCLEOTIDE SEQUENCE [LARGE SCALE GENOMIC DNA]</scope>
    <source>
        <strain evidence="3 4">Koide BX008</strain>
    </source>
</reference>
<dbReference type="HOGENOM" id="CLU_057377_0_0_1"/>
<dbReference type="OrthoDB" id="2159131at2759"/>
<feature type="compositionally biased region" description="Polar residues" evidence="1">
    <location>
        <begin position="122"/>
        <end position="135"/>
    </location>
</feature>
<protein>
    <recommendedName>
        <fullName evidence="2">CBF1-interacting co-repressor CIR N-terminal domain-containing protein</fullName>
    </recommendedName>
</protein>
<dbReference type="Proteomes" id="UP000054549">
    <property type="component" value="Unassembled WGS sequence"/>
</dbReference>
<dbReference type="PANTHER" id="PTHR22093">
    <property type="entry name" value="LEUKOCYTE RECEPTOR CLUSTER LRC MEMBER 1"/>
    <property type="match status" value="1"/>
</dbReference>
<feature type="compositionally biased region" description="Basic and acidic residues" evidence="1">
    <location>
        <begin position="57"/>
        <end position="82"/>
    </location>
</feature>
<feature type="compositionally biased region" description="Basic and acidic residues" evidence="1">
    <location>
        <begin position="243"/>
        <end position="253"/>
    </location>
</feature>
<name>A0A0C2WH27_AMAMK</name>
<feature type="domain" description="CBF1-interacting co-repressor CIR N-terminal" evidence="2">
    <location>
        <begin position="11"/>
        <end position="47"/>
    </location>
</feature>
<dbReference type="PANTHER" id="PTHR22093:SF0">
    <property type="entry name" value="LEUKOCYTE RECEPTOR CLUSTER MEMBER 1"/>
    <property type="match status" value="1"/>
</dbReference>
<feature type="region of interest" description="Disordered" evidence="1">
    <location>
        <begin position="56"/>
        <end position="82"/>
    </location>
</feature>
<dbReference type="STRING" id="946122.A0A0C2WH27"/>
<dbReference type="AlphaFoldDB" id="A0A0C2WH27"/>
<feature type="compositionally biased region" description="Basic residues" evidence="1">
    <location>
        <begin position="1"/>
        <end position="14"/>
    </location>
</feature>
<evidence type="ECO:0000313" key="3">
    <source>
        <dbReference type="EMBL" id="KIL60782.1"/>
    </source>
</evidence>
<evidence type="ECO:0000259" key="2">
    <source>
        <dbReference type="SMART" id="SM01083"/>
    </source>
</evidence>
<organism evidence="3 4">
    <name type="scientific">Amanita muscaria (strain Koide BX008)</name>
    <dbReference type="NCBI Taxonomy" id="946122"/>
    <lineage>
        <taxon>Eukaryota</taxon>
        <taxon>Fungi</taxon>
        <taxon>Dikarya</taxon>
        <taxon>Basidiomycota</taxon>
        <taxon>Agaricomycotina</taxon>
        <taxon>Agaricomycetes</taxon>
        <taxon>Agaricomycetidae</taxon>
        <taxon>Agaricales</taxon>
        <taxon>Pluteineae</taxon>
        <taxon>Amanitaceae</taxon>
        <taxon>Amanita</taxon>
    </lineage>
</organism>
<feature type="compositionally biased region" description="Basic and acidic residues" evidence="1">
    <location>
        <begin position="285"/>
        <end position="316"/>
    </location>
</feature>
<feature type="region of interest" description="Disordered" evidence="1">
    <location>
        <begin position="199"/>
        <end position="343"/>
    </location>
</feature>
<evidence type="ECO:0000256" key="1">
    <source>
        <dbReference type="SAM" id="MobiDB-lite"/>
    </source>
</evidence>
<feature type="compositionally biased region" description="Low complexity" evidence="1">
    <location>
        <begin position="334"/>
        <end position="343"/>
    </location>
</feature>
<dbReference type="InterPro" id="IPR019339">
    <property type="entry name" value="CIR_N_dom"/>
</dbReference>
<dbReference type="EMBL" id="KN818293">
    <property type="protein sequence ID" value="KIL60782.1"/>
    <property type="molecule type" value="Genomic_DNA"/>
</dbReference>
<dbReference type="SMART" id="SM01083">
    <property type="entry name" value="Cir_N"/>
    <property type="match status" value="1"/>
</dbReference>
<feature type="compositionally biased region" description="Basic and acidic residues" evidence="1">
    <location>
        <begin position="155"/>
        <end position="175"/>
    </location>
</feature>
<feature type="region of interest" description="Disordered" evidence="1">
    <location>
        <begin position="122"/>
        <end position="175"/>
    </location>
</feature>
<sequence>MGKLNIAHHKSYHPYRRDNIERVRQDEEEARIKEAQEEGRIMLADAEARIAVLRQRAGVDKRTSKRQEEKEEERKLLEAAGTGRRDYLDMTSSTAQLPTTGGHINFFQDVEKNELATTIKTTTAKQVASSSSLSTDKGIALAPSEKDLNPWYSNRRKEGEEEVDGDKKEDDNGKRLREIARKSVYDPLTSINHRLALNSNSANDNHHQDRFKHPRLPPSRHSTANVSDSRPQYTTPDPQATRLARESSERERALALIRRKKREMMGSETPSTVHGGVDEGYGDMFNREEVAEARKERERDRHVERYWDDGRDRDRSWNGVHGRGGREDERRRSSWSSSATKRW</sequence>
<feature type="compositionally biased region" description="Polar residues" evidence="1">
    <location>
        <begin position="220"/>
        <end position="238"/>
    </location>
</feature>
<proteinExistence type="predicted"/>
<keyword evidence="4" id="KW-1185">Reference proteome</keyword>
<dbReference type="InterPro" id="IPR039875">
    <property type="entry name" value="LENG1-like"/>
</dbReference>
<dbReference type="InParanoid" id="A0A0C2WH27"/>
<accession>A0A0C2WH27</accession>
<feature type="region of interest" description="Disordered" evidence="1">
    <location>
        <begin position="1"/>
        <end position="21"/>
    </location>
</feature>
<evidence type="ECO:0000313" key="4">
    <source>
        <dbReference type="Proteomes" id="UP000054549"/>
    </source>
</evidence>
<gene>
    <name evidence="3" type="ORF">M378DRAFT_130349</name>
</gene>